<feature type="region of interest" description="Disordered" evidence="1">
    <location>
        <begin position="26"/>
        <end position="80"/>
    </location>
</feature>
<dbReference type="AlphaFoldDB" id="A0A9X4ASG7"/>
<comment type="caution">
    <text evidence="3">The sequence shown here is derived from an EMBL/GenBank/DDBJ whole genome shotgun (WGS) entry which is preliminary data.</text>
</comment>
<evidence type="ECO:0000256" key="1">
    <source>
        <dbReference type="SAM" id="MobiDB-lite"/>
    </source>
</evidence>
<name>A0A9X4ASG7_9BACT</name>
<gene>
    <name evidence="3" type="ORF">KEG57_21505</name>
</gene>
<proteinExistence type="predicted"/>
<keyword evidence="2" id="KW-0732">Signal</keyword>
<dbReference type="RefSeq" id="WP_272423859.1">
    <property type="nucleotide sequence ID" value="NZ_JAGTJJ010000011.1"/>
</dbReference>
<evidence type="ECO:0000313" key="4">
    <source>
        <dbReference type="Proteomes" id="UP001151081"/>
    </source>
</evidence>
<sequence>MKTRRFSGLSTLTLAITCAAAMAAAPACSGGTNPSEPSGPGVGGSAGSGGSGGEGGAGDVGGAGGSGGEGGDPTPHTPEHVWTECQASDQAWVRRAIVAVSGRKPWGQAEVNAYTDAITAIRKADLEAAGKFGELGGALPPYGEDLVNARKLVARALMREDAFRQRWSDFFMDTLRVNRIETKSLQQCYGSPPAAAFDNGNLAAWVRDNDANAKNPPNPGFTMNQLLSSALELDDLSPVYRANLFAMMSQPYSGANVGEYEMERARRQNFGTIFERAYLHRDRVCLTCHNSEYSVTYSDDPALNRAWPVPGLFEVALYGNSVGVHPEEEQETKGTDEMRALSMLRYWGVGDGGGTPPYGWSGNACGNFRVPTEDDPLGVDTYFGSIRSTPEAPNKGRRASVWDLERALKRGVDQLAAHGLVRLPGGELADSDEAFAYMVAQNIVDVVWAEVMGTRLTIANYFPRTEVQRDILMGLTEKFVASHFSLRELLADILAHPAFNLKAPEEGCGSAAYEVPRIFDPWTIADKDVGRRGNSPADGVFAISSRPLRRSLHRAMEWPSYSEYPQDGSEESFQLAIGFALKDAEPGFRGLDFQGRLSWEATYGACKALSGNDFVSKIVSRAQATPGATVGDAVIALKDRLVGEPWVEPVTEKPQIEALVKTTLDDTNLSGLDAKLRSFCGVLVAAPQFMLGGVVAKDATDVPKLTPPEISYEGTCGYVSFVAGQIGAPYTITCGPSTITAKKQ</sequence>
<evidence type="ECO:0000256" key="2">
    <source>
        <dbReference type="SAM" id="SignalP"/>
    </source>
</evidence>
<evidence type="ECO:0000313" key="3">
    <source>
        <dbReference type="EMBL" id="MDC3983104.1"/>
    </source>
</evidence>
<dbReference type="Proteomes" id="UP001151081">
    <property type="component" value="Unassembled WGS sequence"/>
</dbReference>
<organism evidence="3 4">
    <name type="scientific">Polyangium jinanense</name>
    <dbReference type="NCBI Taxonomy" id="2829994"/>
    <lineage>
        <taxon>Bacteria</taxon>
        <taxon>Pseudomonadati</taxon>
        <taxon>Myxococcota</taxon>
        <taxon>Polyangia</taxon>
        <taxon>Polyangiales</taxon>
        <taxon>Polyangiaceae</taxon>
        <taxon>Polyangium</taxon>
    </lineage>
</organism>
<accession>A0A9X4ASG7</accession>
<keyword evidence="4" id="KW-1185">Reference proteome</keyword>
<reference evidence="3 4" key="1">
    <citation type="submission" date="2021-04" db="EMBL/GenBank/DDBJ databases">
        <title>Genome analysis of Polyangium sp.</title>
        <authorList>
            <person name="Li Y."/>
            <person name="Wang J."/>
        </authorList>
    </citation>
    <scope>NUCLEOTIDE SEQUENCE [LARGE SCALE GENOMIC DNA]</scope>
    <source>
        <strain evidence="3 4">SDU14</strain>
    </source>
</reference>
<dbReference type="EMBL" id="JAGTJJ010000011">
    <property type="protein sequence ID" value="MDC3983104.1"/>
    <property type="molecule type" value="Genomic_DNA"/>
</dbReference>
<feature type="compositionally biased region" description="Gly residues" evidence="1">
    <location>
        <begin position="40"/>
        <end position="71"/>
    </location>
</feature>
<feature type="signal peptide" evidence="2">
    <location>
        <begin position="1"/>
        <end position="23"/>
    </location>
</feature>
<protein>
    <recommendedName>
        <fullName evidence="5">DUF1549 domain-containing protein</fullName>
    </recommendedName>
</protein>
<evidence type="ECO:0008006" key="5">
    <source>
        <dbReference type="Google" id="ProtNLM"/>
    </source>
</evidence>
<feature type="chain" id="PRO_5040836864" description="DUF1549 domain-containing protein" evidence="2">
    <location>
        <begin position="24"/>
        <end position="744"/>
    </location>
</feature>